<sequence>MMQRMGRVFLLALAVIIVVAAAMQVRAQGDGVLVTQPNLDALLALKQALYDPHGVLSSWNASYKEGACSGLWVGVKCAGGEVVTLQLPGRGLGGTIAQQIGELTNLRKLNLHTNAIEGQIPQSLASLPNLRALYLFDNQLSGAIPTLLGSSSPLQVVDLSKNQLNGTIPPSLPSSYLFLLDLSFNNLTGALPSSASMQLRYLILGNNFLTGSIPASIAESTNLIVIRLEQNRLGGTIPSQLGSLFSLQTLDLSNNDLNGSIPYALGSLASLIILKLAHNNFSGSLPTTFKQMRKLEYFDVASNRLSGGIPPEIAEMVSLSSLDLSQNAFNGSIPVDLAQLNLTAFNVSYNDLSGVIPSFSHAFNATSFLGNDDLCGFDAAHSCFFSSSPWPSTPVPHPGSTLAFHPPAEHRSRGMHTVRLILIVLCSCLASIALVGTVLFLLCYRTSCSEKASIAGTMDVPEDGTETAASGGTLVHFDGPVAFTADDLLCATAEVMGKSSYGTAYKTTMENGYVVVVKRLREGMIKSQAEFEAEVNCLGRIRHPNLVALRAYYWGPKDEKLLVFDFISGASLAAYLHAEGKEMELTWNARMNIAAGVARGLYHLHKQAGIDHGNLSSSNVLLDSDLNAGVADFGLASLMTAAATSNANATAAALGYRAPELARPQRKPTSKSDIYSFGILLLELLTGKLPSDPIPMPGGAVDLPHWVTCVVKEEWTSEVFDVELMKGDAAPSEEELVEVLQLALCCVASVPSSRPEMTELLHRLEDITSALQHQSS</sequence>
<accession>A0ACC2B9Q8</accession>
<dbReference type="EMBL" id="CM055107">
    <property type="protein sequence ID" value="KAJ7526478.1"/>
    <property type="molecule type" value="Genomic_DNA"/>
</dbReference>
<gene>
    <name evidence="1" type="ORF">O6H91_16G008100</name>
</gene>
<evidence type="ECO:0000313" key="1">
    <source>
        <dbReference type="EMBL" id="KAJ7526478.1"/>
    </source>
</evidence>
<dbReference type="Proteomes" id="UP001162992">
    <property type="component" value="Chromosome 16"/>
</dbReference>
<comment type="caution">
    <text evidence="1">The sequence shown here is derived from an EMBL/GenBank/DDBJ whole genome shotgun (WGS) entry which is preliminary data.</text>
</comment>
<proteinExistence type="predicted"/>
<name>A0ACC2B9Q8_DIPCM</name>
<organism evidence="1 2">
    <name type="scientific">Diphasiastrum complanatum</name>
    <name type="common">Issler's clubmoss</name>
    <name type="synonym">Lycopodium complanatum</name>
    <dbReference type="NCBI Taxonomy" id="34168"/>
    <lineage>
        <taxon>Eukaryota</taxon>
        <taxon>Viridiplantae</taxon>
        <taxon>Streptophyta</taxon>
        <taxon>Embryophyta</taxon>
        <taxon>Tracheophyta</taxon>
        <taxon>Lycopodiopsida</taxon>
        <taxon>Lycopodiales</taxon>
        <taxon>Lycopodiaceae</taxon>
        <taxon>Lycopodioideae</taxon>
        <taxon>Diphasiastrum</taxon>
    </lineage>
</organism>
<evidence type="ECO:0000313" key="2">
    <source>
        <dbReference type="Proteomes" id="UP001162992"/>
    </source>
</evidence>
<protein>
    <submittedName>
        <fullName evidence="1">Uncharacterized protein</fullName>
    </submittedName>
</protein>
<keyword evidence="2" id="KW-1185">Reference proteome</keyword>
<reference evidence="2" key="1">
    <citation type="journal article" date="2024" name="Proc. Natl. Acad. Sci. U.S.A.">
        <title>Extraordinary preservation of gene collinearity over three hundred million years revealed in homosporous lycophytes.</title>
        <authorList>
            <person name="Li C."/>
            <person name="Wickell D."/>
            <person name="Kuo L.Y."/>
            <person name="Chen X."/>
            <person name="Nie B."/>
            <person name="Liao X."/>
            <person name="Peng D."/>
            <person name="Ji J."/>
            <person name="Jenkins J."/>
            <person name="Williams M."/>
            <person name="Shu S."/>
            <person name="Plott C."/>
            <person name="Barry K."/>
            <person name="Rajasekar S."/>
            <person name="Grimwood J."/>
            <person name="Han X."/>
            <person name="Sun S."/>
            <person name="Hou Z."/>
            <person name="He W."/>
            <person name="Dai G."/>
            <person name="Sun C."/>
            <person name="Schmutz J."/>
            <person name="Leebens-Mack J.H."/>
            <person name="Li F.W."/>
            <person name="Wang L."/>
        </authorList>
    </citation>
    <scope>NUCLEOTIDE SEQUENCE [LARGE SCALE GENOMIC DNA]</scope>
    <source>
        <strain evidence="2">cv. PW_Plant_1</strain>
    </source>
</reference>